<evidence type="ECO:0000313" key="2">
    <source>
        <dbReference type="EMBL" id="VDD93715.1"/>
    </source>
</evidence>
<sequence length="116" mass="13213">MLGFGALFASSFIWDNTNVYIQLGYKGYGWQTLVIAFLLLSFIVSMSILISQTSGREFINELGKFKLIIVYCVCCATMIIASALESWYSTKAHRENYHLYYPRFVIVTVSFGLLHS</sequence>
<feature type="transmembrane region" description="Helical" evidence="1">
    <location>
        <begin position="96"/>
        <end position="114"/>
    </location>
</feature>
<protein>
    <submittedName>
        <fullName evidence="2">Uncharacterized protein</fullName>
    </submittedName>
</protein>
<dbReference type="EMBL" id="UXUI01009438">
    <property type="protein sequence ID" value="VDD93715.1"/>
    <property type="molecule type" value="Genomic_DNA"/>
</dbReference>
<dbReference type="Proteomes" id="UP000274131">
    <property type="component" value="Unassembled WGS sequence"/>
</dbReference>
<gene>
    <name evidence="2" type="ORF">EVEC_LOCUS8466</name>
</gene>
<evidence type="ECO:0000256" key="1">
    <source>
        <dbReference type="SAM" id="Phobius"/>
    </source>
</evidence>
<keyword evidence="1" id="KW-0812">Transmembrane</keyword>
<organism evidence="2 3">
    <name type="scientific">Enterobius vermicularis</name>
    <name type="common">Human pinworm</name>
    <dbReference type="NCBI Taxonomy" id="51028"/>
    <lineage>
        <taxon>Eukaryota</taxon>
        <taxon>Metazoa</taxon>
        <taxon>Ecdysozoa</taxon>
        <taxon>Nematoda</taxon>
        <taxon>Chromadorea</taxon>
        <taxon>Rhabditida</taxon>
        <taxon>Spirurina</taxon>
        <taxon>Oxyuridomorpha</taxon>
        <taxon>Oxyuroidea</taxon>
        <taxon>Oxyuridae</taxon>
        <taxon>Enterobius</taxon>
    </lineage>
</organism>
<proteinExistence type="predicted"/>
<evidence type="ECO:0000313" key="3">
    <source>
        <dbReference type="Proteomes" id="UP000274131"/>
    </source>
</evidence>
<name>A0A3P6HNM0_ENTVE</name>
<feature type="transmembrane region" description="Helical" evidence="1">
    <location>
        <begin position="28"/>
        <end position="50"/>
    </location>
</feature>
<accession>A0A3P6HNM0</accession>
<keyword evidence="3" id="KW-1185">Reference proteome</keyword>
<reference evidence="2 3" key="1">
    <citation type="submission" date="2018-10" db="EMBL/GenBank/DDBJ databases">
        <authorList>
            <consortium name="Pathogen Informatics"/>
        </authorList>
    </citation>
    <scope>NUCLEOTIDE SEQUENCE [LARGE SCALE GENOMIC DNA]</scope>
</reference>
<dbReference type="OrthoDB" id="5791021at2759"/>
<keyword evidence="1" id="KW-1133">Transmembrane helix</keyword>
<feature type="transmembrane region" description="Helical" evidence="1">
    <location>
        <begin position="62"/>
        <end position="84"/>
    </location>
</feature>
<dbReference type="AlphaFoldDB" id="A0A3P6HNM0"/>
<keyword evidence="1" id="KW-0472">Membrane</keyword>